<proteinExistence type="predicted"/>
<dbReference type="EMBL" id="HBIU01046786">
    <property type="protein sequence ID" value="CAE0642119.1"/>
    <property type="molecule type" value="Transcribed_RNA"/>
</dbReference>
<accession>A0A6V1UT84</accession>
<evidence type="ECO:0000256" key="1">
    <source>
        <dbReference type="SAM" id="Phobius"/>
    </source>
</evidence>
<feature type="transmembrane region" description="Helical" evidence="1">
    <location>
        <begin position="42"/>
        <end position="63"/>
    </location>
</feature>
<keyword evidence="1" id="KW-0472">Membrane</keyword>
<keyword evidence="1" id="KW-1133">Transmembrane helix</keyword>
<organism evidence="2">
    <name type="scientific">Heterosigma akashiwo</name>
    <name type="common">Chromophytic alga</name>
    <name type="synonym">Heterosigma carterae</name>
    <dbReference type="NCBI Taxonomy" id="2829"/>
    <lineage>
        <taxon>Eukaryota</taxon>
        <taxon>Sar</taxon>
        <taxon>Stramenopiles</taxon>
        <taxon>Ochrophyta</taxon>
        <taxon>Raphidophyceae</taxon>
        <taxon>Chattonellales</taxon>
        <taxon>Chattonellaceae</taxon>
        <taxon>Heterosigma</taxon>
    </lineage>
</organism>
<gene>
    <name evidence="2" type="ORF">HAKA00212_LOCUS20973</name>
    <name evidence="3" type="ORF">HAKA00212_LOCUS20975</name>
</gene>
<dbReference type="EMBL" id="HBIU01046780">
    <property type="protein sequence ID" value="CAE0642117.1"/>
    <property type="molecule type" value="Transcribed_RNA"/>
</dbReference>
<evidence type="ECO:0000313" key="2">
    <source>
        <dbReference type="EMBL" id="CAE0642117.1"/>
    </source>
</evidence>
<evidence type="ECO:0000313" key="3">
    <source>
        <dbReference type="EMBL" id="CAE0642119.1"/>
    </source>
</evidence>
<sequence length="111" mass="12802">MYLYIRSFATSWWFFLIILFLKEQGWMEVVGAAVWSGLPDKLFLELSVVLFSSLCWVTFKLLLQQVLKVSIMGMIQKAKNTTKSNMILSSGPGKWRGSSWACTLDKKWRGK</sequence>
<reference evidence="2" key="1">
    <citation type="submission" date="2021-01" db="EMBL/GenBank/DDBJ databases">
        <authorList>
            <person name="Corre E."/>
            <person name="Pelletier E."/>
            <person name="Niang G."/>
            <person name="Scheremetjew M."/>
            <person name="Finn R."/>
            <person name="Kale V."/>
            <person name="Holt S."/>
            <person name="Cochrane G."/>
            <person name="Meng A."/>
            <person name="Brown T."/>
            <person name="Cohen L."/>
        </authorList>
    </citation>
    <scope>NUCLEOTIDE SEQUENCE</scope>
    <source>
        <strain evidence="2">CCMP3107</strain>
    </source>
</reference>
<name>A0A6V1UT84_HETAK</name>
<protein>
    <submittedName>
        <fullName evidence="2">Uncharacterized protein</fullName>
    </submittedName>
</protein>
<keyword evidence="1" id="KW-0812">Transmembrane</keyword>
<dbReference type="AlphaFoldDB" id="A0A6V1UT84"/>